<accession>A0A0K8RJE6</accession>
<proteinExistence type="evidence at transcript level"/>
<dbReference type="PANTHER" id="PTHR19847">
    <property type="entry name" value="DDB1- AND CUL4-ASSOCIATED FACTOR 11"/>
    <property type="match status" value="1"/>
</dbReference>
<dbReference type="GO" id="GO:0043161">
    <property type="term" value="P:proteasome-mediated ubiquitin-dependent protein catabolic process"/>
    <property type="evidence" value="ECO:0007669"/>
    <property type="project" value="TreeGrafter"/>
</dbReference>
<dbReference type="InterPro" id="IPR001680">
    <property type="entry name" value="WD40_rpt"/>
</dbReference>
<dbReference type="PANTHER" id="PTHR19847:SF7">
    <property type="entry name" value="DDB1- AND CUL4-ASSOCIATED FACTOR 11"/>
    <property type="match status" value="1"/>
</dbReference>
<sequence>MFRLLPNYKMHTLNYPSKAFCGTFAGNGEVFMTACQDCMIRIYDTKQATFREVKSISARDVGWSILDMAVSPNGAHFVYSSWSEYLHLCNVFGDDEVHEALPLCPDDRRF</sequence>
<name>A0A0K8RJE6_IXORI</name>
<dbReference type="Gene3D" id="2.130.10.10">
    <property type="entry name" value="YVTN repeat-like/Quinoprotein amine dehydrogenase"/>
    <property type="match status" value="1"/>
</dbReference>
<reference evidence="1" key="1">
    <citation type="submission" date="2012-12" db="EMBL/GenBank/DDBJ databases">
        <title>Identification and characterization of a phenylalanine ammonia-lyase gene family in Isatis indigotica Fort.</title>
        <authorList>
            <person name="Liu Q."/>
            <person name="Chen J."/>
            <person name="Zhou X."/>
            <person name="Di P."/>
            <person name="Xiao Y."/>
            <person name="Xuan H."/>
            <person name="Zhang L."/>
            <person name="Chen W."/>
        </authorList>
    </citation>
    <scope>NUCLEOTIDE SEQUENCE</scope>
    <source>
        <tissue evidence="1">Salivary gland</tissue>
    </source>
</reference>
<dbReference type="InterPro" id="IPR051859">
    <property type="entry name" value="DCAF"/>
</dbReference>
<evidence type="ECO:0000313" key="1">
    <source>
        <dbReference type="EMBL" id="JAA71018.1"/>
    </source>
</evidence>
<dbReference type="AlphaFoldDB" id="A0A0K8RJE6"/>
<dbReference type="EMBL" id="GADI01002790">
    <property type="protein sequence ID" value="JAA71018.1"/>
    <property type="molecule type" value="mRNA"/>
</dbReference>
<dbReference type="InterPro" id="IPR036322">
    <property type="entry name" value="WD40_repeat_dom_sf"/>
</dbReference>
<dbReference type="SUPFAM" id="SSF50978">
    <property type="entry name" value="WD40 repeat-like"/>
    <property type="match status" value="1"/>
</dbReference>
<dbReference type="SMART" id="SM00320">
    <property type="entry name" value="WD40"/>
    <property type="match status" value="2"/>
</dbReference>
<organism evidence="1">
    <name type="scientific">Ixodes ricinus</name>
    <name type="common">Common tick</name>
    <name type="synonym">Acarus ricinus</name>
    <dbReference type="NCBI Taxonomy" id="34613"/>
    <lineage>
        <taxon>Eukaryota</taxon>
        <taxon>Metazoa</taxon>
        <taxon>Ecdysozoa</taxon>
        <taxon>Arthropoda</taxon>
        <taxon>Chelicerata</taxon>
        <taxon>Arachnida</taxon>
        <taxon>Acari</taxon>
        <taxon>Parasitiformes</taxon>
        <taxon>Ixodida</taxon>
        <taxon>Ixodoidea</taxon>
        <taxon>Ixodidae</taxon>
        <taxon>Ixodinae</taxon>
        <taxon>Ixodes</taxon>
    </lineage>
</organism>
<protein>
    <submittedName>
        <fullName evidence="1">Putative ddb1-and cul4-associated factor 11</fullName>
    </submittedName>
</protein>
<dbReference type="InterPro" id="IPR015943">
    <property type="entry name" value="WD40/YVTN_repeat-like_dom_sf"/>
</dbReference>
<dbReference type="GO" id="GO:0080008">
    <property type="term" value="C:Cul4-RING E3 ubiquitin ligase complex"/>
    <property type="evidence" value="ECO:0007669"/>
    <property type="project" value="TreeGrafter"/>
</dbReference>